<dbReference type="PANTHER" id="PTHR10695:SF46">
    <property type="entry name" value="BIFUNCTIONAL COENZYME A SYNTHASE-RELATED"/>
    <property type="match status" value="1"/>
</dbReference>
<gene>
    <name evidence="3" type="ORF">BMF94_4844</name>
</gene>
<dbReference type="STRING" id="741276.A0A2S5B5Q3"/>
<feature type="region of interest" description="Disordered" evidence="1">
    <location>
        <begin position="316"/>
        <end position="374"/>
    </location>
</feature>
<feature type="domain" description="Cytidyltransferase-like" evidence="2">
    <location>
        <begin position="191"/>
        <end position="286"/>
    </location>
</feature>
<protein>
    <recommendedName>
        <fullName evidence="2">Cytidyltransferase-like domain-containing protein</fullName>
    </recommendedName>
</protein>
<organism evidence="3 4">
    <name type="scientific">Rhodotorula taiwanensis</name>
    <dbReference type="NCBI Taxonomy" id="741276"/>
    <lineage>
        <taxon>Eukaryota</taxon>
        <taxon>Fungi</taxon>
        <taxon>Dikarya</taxon>
        <taxon>Basidiomycota</taxon>
        <taxon>Pucciniomycotina</taxon>
        <taxon>Microbotryomycetes</taxon>
        <taxon>Sporidiobolales</taxon>
        <taxon>Sporidiobolaceae</taxon>
        <taxon>Rhodotorula</taxon>
    </lineage>
</organism>
<dbReference type="Pfam" id="PF01467">
    <property type="entry name" value="CTP_transf_like"/>
    <property type="match status" value="1"/>
</dbReference>
<evidence type="ECO:0000259" key="2">
    <source>
        <dbReference type="Pfam" id="PF01467"/>
    </source>
</evidence>
<evidence type="ECO:0000256" key="1">
    <source>
        <dbReference type="SAM" id="MobiDB-lite"/>
    </source>
</evidence>
<dbReference type="FunFam" id="3.40.50.620:FF:000089">
    <property type="entry name" value="Bifunctional coenzyme A synthase"/>
    <property type="match status" value="1"/>
</dbReference>
<dbReference type="EMBL" id="PJQD01000058">
    <property type="protein sequence ID" value="POY72112.1"/>
    <property type="molecule type" value="Genomic_DNA"/>
</dbReference>
<dbReference type="OrthoDB" id="330671at2759"/>
<evidence type="ECO:0000313" key="4">
    <source>
        <dbReference type="Proteomes" id="UP000237144"/>
    </source>
</evidence>
<reference evidence="3 4" key="1">
    <citation type="journal article" date="2018" name="Front. Microbiol.">
        <title>Prospects for Fungal Bioremediation of Acidic Radioactive Waste Sites: Characterization and Genome Sequence of Rhodotorula taiwanensis MD1149.</title>
        <authorList>
            <person name="Tkavc R."/>
            <person name="Matrosova V.Y."/>
            <person name="Grichenko O.E."/>
            <person name="Gostincar C."/>
            <person name="Volpe R.P."/>
            <person name="Klimenkova P."/>
            <person name="Gaidamakova E.K."/>
            <person name="Zhou C.E."/>
            <person name="Stewart B.J."/>
            <person name="Lyman M.G."/>
            <person name="Malfatti S.A."/>
            <person name="Rubinfeld B."/>
            <person name="Courtot M."/>
            <person name="Singh J."/>
            <person name="Dalgard C.L."/>
            <person name="Hamilton T."/>
            <person name="Frey K.G."/>
            <person name="Gunde-Cimerman N."/>
            <person name="Dugan L."/>
            <person name="Daly M.J."/>
        </authorList>
    </citation>
    <scope>NUCLEOTIDE SEQUENCE [LARGE SCALE GENOMIC DNA]</scope>
    <source>
        <strain evidence="3 4">MD1149</strain>
    </source>
</reference>
<dbReference type="InterPro" id="IPR004821">
    <property type="entry name" value="Cyt_trans-like"/>
</dbReference>
<dbReference type="GO" id="GO:0004140">
    <property type="term" value="F:dephospho-CoA kinase activity"/>
    <property type="evidence" value="ECO:0007669"/>
    <property type="project" value="TreeGrafter"/>
</dbReference>
<dbReference type="NCBIfam" id="TIGR00125">
    <property type="entry name" value="cyt_tran_rel"/>
    <property type="match status" value="1"/>
</dbReference>
<dbReference type="PANTHER" id="PTHR10695">
    <property type="entry name" value="DEPHOSPHO-COA KINASE-RELATED"/>
    <property type="match status" value="1"/>
</dbReference>
<dbReference type="AlphaFoldDB" id="A0A2S5B5Q3"/>
<proteinExistence type="predicted"/>
<dbReference type="Proteomes" id="UP000237144">
    <property type="component" value="Unassembled WGS sequence"/>
</dbReference>
<dbReference type="CDD" id="cd02164">
    <property type="entry name" value="PPAT_CoAS"/>
    <property type="match status" value="1"/>
</dbReference>
<feature type="compositionally biased region" description="Low complexity" evidence="1">
    <location>
        <begin position="63"/>
        <end position="74"/>
    </location>
</feature>
<dbReference type="Gene3D" id="3.40.50.620">
    <property type="entry name" value="HUPs"/>
    <property type="match status" value="1"/>
</dbReference>
<feature type="compositionally biased region" description="Polar residues" evidence="1">
    <location>
        <begin position="336"/>
        <end position="346"/>
    </location>
</feature>
<comment type="caution">
    <text evidence="3">The sequence shown here is derived from an EMBL/GenBank/DDBJ whole genome shotgun (WGS) entry which is preliminary data.</text>
</comment>
<feature type="region of interest" description="Disordered" evidence="1">
    <location>
        <begin position="58"/>
        <end position="80"/>
    </location>
</feature>
<dbReference type="SUPFAM" id="SSF52374">
    <property type="entry name" value="Nucleotidylyl transferase"/>
    <property type="match status" value="1"/>
</dbReference>
<accession>A0A2S5B5Q3</accession>
<feature type="compositionally biased region" description="Low complexity" evidence="1">
    <location>
        <begin position="318"/>
        <end position="328"/>
    </location>
</feature>
<sequence>MAYCVLSFGTLEQWYSLDWSDSAPTSSCRSTILTAAESSPDGLTIIVRVRDPDLNPWEPSVDAASSASSSSSAAPLDRQRRLGGPTRHFLALEQSLARLYSIATDSYVQRDLILATVDVVVEPLRRQPVCLPSHAPSFQWNYQEEAAVQADTQHGKGKVAASTNDHGPVPDLTSRSSDETAGPDRFPVVALGGTFDHLHAGHKILLTMAASLTTRKLIVGVTDDALLVNKKHRDLLEPLEVRTRHVERFVALVRPEIECACVPLQDVYGPTANDPEIEALVVSEETRAGGDAINKLRAEKSLGVLHVFCISLVADSAPPSSSPSSNPNSEDKAYSGTESAATTGQVLVSPATKMGSTGIREWLARRKGRGEDRE</sequence>
<dbReference type="NCBIfam" id="NF001985">
    <property type="entry name" value="PRK00777.1"/>
    <property type="match status" value="1"/>
</dbReference>
<feature type="region of interest" description="Disordered" evidence="1">
    <location>
        <begin position="149"/>
        <end position="183"/>
    </location>
</feature>
<keyword evidence="4" id="KW-1185">Reference proteome</keyword>
<evidence type="ECO:0000313" key="3">
    <source>
        <dbReference type="EMBL" id="POY72112.1"/>
    </source>
</evidence>
<name>A0A2S5B5Q3_9BASI</name>
<dbReference type="GO" id="GO:0015937">
    <property type="term" value="P:coenzyme A biosynthetic process"/>
    <property type="evidence" value="ECO:0007669"/>
    <property type="project" value="TreeGrafter"/>
</dbReference>
<dbReference type="InterPro" id="IPR014729">
    <property type="entry name" value="Rossmann-like_a/b/a_fold"/>
</dbReference>